<dbReference type="AlphaFoldDB" id="A0AAD7ZMH1"/>
<dbReference type="SUPFAM" id="SSF63712">
    <property type="entry name" value="Nicotinic receptor ligand binding domain-like"/>
    <property type="match status" value="1"/>
</dbReference>
<dbReference type="InterPro" id="IPR036734">
    <property type="entry name" value="Neur_chan_lig-bd_sf"/>
</dbReference>
<evidence type="ECO:0000313" key="1">
    <source>
        <dbReference type="EMBL" id="KAJ9582578.1"/>
    </source>
</evidence>
<reference evidence="1" key="2">
    <citation type="submission" date="2023-05" db="EMBL/GenBank/DDBJ databases">
        <authorList>
            <person name="Fouks B."/>
        </authorList>
    </citation>
    <scope>NUCLEOTIDE SEQUENCE</scope>
    <source>
        <strain evidence="1">Stay&amp;Tobe</strain>
        <tissue evidence="1">Testes</tissue>
    </source>
</reference>
<sequence>MDIYLQRTWVEDRLILKETLQENRFYIVDKMDTEKFWIPDLYIQNMADFTTNHGNLDLQLLMLNNKKRVVRGQ</sequence>
<proteinExistence type="predicted"/>
<feature type="non-terminal residue" evidence="1">
    <location>
        <position position="73"/>
    </location>
</feature>
<accession>A0AAD7ZMH1</accession>
<organism evidence="1 2">
    <name type="scientific">Diploptera punctata</name>
    <name type="common">Pacific beetle cockroach</name>
    <dbReference type="NCBI Taxonomy" id="6984"/>
    <lineage>
        <taxon>Eukaryota</taxon>
        <taxon>Metazoa</taxon>
        <taxon>Ecdysozoa</taxon>
        <taxon>Arthropoda</taxon>
        <taxon>Hexapoda</taxon>
        <taxon>Insecta</taxon>
        <taxon>Pterygota</taxon>
        <taxon>Neoptera</taxon>
        <taxon>Polyneoptera</taxon>
        <taxon>Dictyoptera</taxon>
        <taxon>Blattodea</taxon>
        <taxon>Blaberoidea</taxon>
        <taxon>Blaberidae</taxon>
        <taxon>Diplopterinae</taxon>
        <taxon>Diploptera</taxon>
    </lineage>
</organism>
<comment type="caution">
    <text evidence="1">The sequence shown here is derived from an EMBL/GenBank/DDBJ whole genome shotgun (WGS) entry which is preliminary data.</text>
</comment>
<gene>
    <name evidence="1" type="ORF">L9F63_023066</name>
</gene>
<dbReference type="Proteomes" id="UP001233999">
    <property type="component" value="Unassembled WGS sequence"/>
</dbReference>
<reference evidence="1" key="1">
    <citation type="journal article" date="2023" name="IScience">
        <title>Live-bearing cockroach genome reveals convergent evolutionary mechanisms linked to viviparity in insects and beyond.</title>
        <authorList>
            <person name="Fouks B."/>
            <person name="Harrison M.C."/>
            <person name="Mikhailova A.A."/>
            <person name="Marchal E."/>
            <person name="English S."/>
            <person name="Carruthers M."/>
            <person name="Jennings E.C."/>
            <person name="Chiamaka E.L."/>
            <person name="Frigard R.A."/>
            <person name="Pippel M."/>
            <person name="Attardo G.M."/>
            <person name="Benoit J.B."/>
            <person name="Bornberg-Bauer E."/>
            <person name="Tobe S.S."/>
        </authorList>
    </citation>
    <scope>NUCLEOTIDE SEQUENCE</scope>
    <source>
        <strain evidence="1">Stay&amp;Tobe</strain>
    </source>
</reference>
<dbReference type="EMBL" id="JASPKZ010007791">
    <property type="protein sequence ID" value="KAJ9582578.1"/>
    <property type="molecule type" value="Genomic_DNA"/>
</dbReference>
<evidence type="ECO:0000313" key="2">
    <source>
        <dbReference type="Proteomes" id="UP001233999"/>
    </source>
</evidence>
<keyword evidence="2" id="KW-1185">Reference proteome</keyword>
<dbReference type="GO" id="GO:0005230">
    <property type="term" value="F:extracellular ligand-gated monoatomic ion channel activity"/>
    <property type="evidence" value="ECO:0007669"/>
    <property type="project" value="InterPro"/>
</dbReference>
<name>A0AAD7ZMH1_DIPPU</name>
<evidence type="ECO:0008006" key="3">
    <source>
        <dbReference type="Google" id="ProtNLM"/>
    </source>
</evidence>
<protein>
    <recommendedName>
        <fullName evidence="3">Neurotransmitter-gated ion-channel ligand-binding domain-containing protein</fullName>
    </recommendedName>
</protein>
<dbReference type="GO" id="GO:0016020">
    <property type="term" value="C:membrane"/>
    <property type="evidence" value="ECO:0007669"/>
    <property type="project" value="InterPro"/>
</dbReference>
<dbReference type="Gene3D" id="2.70.170.10">
    <property type="entry name" value="Neurotransmitter-gated ion-channel ligand-binding domain"/>
    <property type="match status" value="1"/>
</dbReference>